<evidence type="ECO:0000313" key="3">
    <source>
        <dbReference type="Proteomes" id="UP001480955"/>
    </source>
</evidence>
<reference evidence="2 3" key="1">
    <citation type="submission" date="2024-06" db="EMBL/GenBank/DDBJ databases">
        <authorList>
            <person name="Campbell A.G."/>
        </authorList>
    </citation>
    <scope>NUCLEOTIDE SEQUENCE [LARGE SCALE GENOMIC DNA]</scope>
    <source>
        <strain evidence="2 3">EM12</strain>
    </source>
</reference>
<proteinExistence type="predicted"/>
<name>A0ABV1QSL3_9HYPH</name>
<comment type="caution">
    <text evidence="2">The sequence shown here is derived from an EMBL/GenBank/DDBJ whole genome shotgun (WGS) entry which is preliminary data.</text>
</comment>
<feature type="compositionally biased region" description="Basic residues" evidence="1">
    <location>
        <begin position="9"/>
        <end position="26"/>
    </location>
</feature>
<protein>
    <submittedName>
        <fullName evidence="2">Uncharacterized protein</fullName>
    </submittedName>
</protein>
<gene>
    <name evidence="2" type="ORF">ABS772_20270</name>
</gene>
<dbReference type="Proteomes" id="UP001480955">
    <property type="component" value="Unassembled WGS sequence"/>
</dbReference>
<dbReference type="RefSeq" id="WP_350396539.1">
    <property type="nucleotide sequence ID" value="NZ_JBELQE010000101.1"/>
</dbReference>
<keyword evidence="3" id="KW-1185">Reference proteome</keyword>
<sequence>MPRALSPRRLPRARPAPRRLPRHRAHGGPLRPVRVSDLVLALLFVALLGGLALLAAFALAAGTTAP</sequence>
<dbReference type="EMBL" id="JBELQE010000101">
    <property type="protein sequence ID" value="MER2252260.1"/>
    <property type="molecule type" value="Genomic_DNA"/>
</dbReference>
<evidence type="ECO:0000313" key="2">
    <source>
        <dbReference type="EMBL" id="MER2252260.1"/>
    </source>
</evidence>
<organism evidence="2 3">
    <name type="scientific">Methylorubrum podarium</name>
    <dbReference type="NCBI Taxonomy" id="200476"/>
    <lineage>
        <taxon>Bacteria</taxon>
        <taxon>Pseudomonadati</taxon>
        <taxon>Pseudomonadota</taxon>
        <taxon>Alphaproteobacteria</taxon>
        <taxon>Hyphomicrobiales</taxon>
        <taxon>Methylobacteriaceae</taxon>
        <taxon>Methylorubrum</taxon>
    </lineage>
</organism>
<accession>A0ABV1QSL3</accession>
<evidence type="ECO:0000256" key="1">
    <source>
        <dbReference type="SAM" id="MobiDB-lite"/>
    </source>
</evidence>
<feature type="region of interest" description="Disordered" evidence="1">
    <location>
        <begin position="1"/>
        <end position="27"/>
    </location>
</feature>